<evidence type="ECO:0008006" key="3">
    <source>
        <dbReference type="Google" id="ProtNLM"/>
    </source>
</evidence>
<dbReference type="RefSeq" id="WP_160819876.1">
    <property type="nucleotide sequence ID" value="NZ_JBHSXE010000001.1"/>
</dbReference>
<proteinExistence type="predicted"/>
<dbReference type="Proteomes" id="UP001596380">
    <property type="component" value="Unassembled WGS sequence"/>
</dbReference>
<sequence>MSGNRPAASPVTLRSGELLFGNTGAVRGGGMVATAPRGAPDSGRRTSALSCARAYFAGGTGLCLSMERTAKARLFGVVFDRGLRERRRFALPGIPSRTRVSASGRMAAWTVFVNGHSYAGKDMSTTTGIMDTRTGATVHSLEEFALTRNGRPLRAADLNYWGVTFAADDDRFYATVKTKGTTYLVEGSVSGRRMRTLRTNVECPSLSPDGRRVAYKKATGLAARPWRLHVLDLRTMRDEPLAEASNVDDQAAWLDARTVMYGRVDRATTNVWTVPADGSGPPRLLARNAFSPSVVS</sequence>
<accession>A0ABW2C9W0</accession>
<gene>
    <name evidence="1" type="ORF">ACFQKB_02055</name>
</gene>
<dbReference type="SUPFAM" id="SSF82171">
    <property type="entry name" value="DPP6 N-terminal domain-like"/>
    <property type="match status" value="1"/>
</dbReference>
<dbReference type="EMBL" id="JBHSXS010000001">
    <property type="protein sequence ID" value="MFC6878542.1"/>
    <property type="molecule type" value="Genomic_DNA"/>
</dbReference>
<keyword evidence="2" id="KW-1185">Reference proteome</keyword>
<evidence type="ECO:0000313" key="1">
    <source>
        <dbReference type="EMBL" id="MFC6878542.1"/>
    </source>
</evidence>
<dbReference type="InterPro" id="IPR011042">
    <property type="entry name" value="6-blade_b-propeller_TolB-like"/>
</dbReference>
<organism evidence="1 2">
    <name type="scientific">Actinomadura yumaensis</name>
    <dbReference type="NCBI Taxonomy" id="111807"/>
    <lineage>
        <taxon>Bacteria</taxon>
        <taxon>Bacillati</taxon>
        <taxon>Actinomycetota</taxon>
        <taxon>Actinomycetes</taxon>
        <taxon>Streptosporangiales</taxon>
        <taxon>Thermomonosporaceae</taxon>
        <taxon>Actinomadura</taxon>
    </lineage>
</organism>
<name>A0ABW2C9W0_9ACTN</name>
<reference evidence="2" key="1">
    <citation type="journal article" date="2019" name="Int. J. Syst. Evol. Microbiol.">
        <title>The Global Catalogue of Microorganisms (GCM) 10K type strain sequencing project: providing services to taxonomists for standard genome sequencing and annotation.</title>
        <authorList>
            <consortium name="The Broad Institute Genomics Platform"/>
            <consortium name="The Broad Institute Genome Sequencing Center for Infectious Disease"/>
            <person name="Wu L."/>
            <person name="Ma J."/>
        </authorList>
    </citation>
    <scope>NUCLEOTIDE SEQUENCE [LARGE SCALE GENOMIC DNA]</scope>
    <source>
        <strain evidence="2">JCM 3369</strain>
    </source>
</reference>
<evidence type="ECO:0000313" key="2">
    <source>
        <dbReference type="Proteomes" id="UP001596380"/>
    </source>
</evidence>
<protein>
    <recommendedName>
        <fullName evidence="3">TolB-like translocation protein</fullName>
    </recommendedName>
</protein>
<comment type="caution">
    <text evidence="1">The sequence shown here is derived from an EMBL/GenBank/DDBJ whole genome shotgun (WGS) entry which is preliminary data.</text>
</comment>
<dbReference type="Gene3D" id="2.120.10.30">
    <property type="entry name" value="TolB, C-terminal domain"/>
    <property type="match status" value="1"/>
</dbReference>